<keyword evidence="2" id="KW-1185">Reference proteome</keyword>
<protein>
    <recommendedName>
        <fullName evidence="3">Methyltransferase domain-containing protein</fullName>
    </recommendedName>
</protein>
<proteinExistence type="predicted"/>
<dbReference type="Pfam" id="PF13489">
    <property type="entry name" value="Methyltransf_23"/>
    <property type="match status" value="1"/>
</dbReference>
<dbReference type="InterPro" id="IPR029063">
    <property type="entry name" value="SAM-dependent_MTases_sf"/>
</dbReference>
<dbReference type="CDD" id="cd02440">
    <property type="entry name" value="AdoMet_MTases"/>
    <property type="match status" value="1"/>
</dbReference>
<dbReference type="SUPFAM" id="SSF53335">
    <property type="entry name" value="S-adenosyl-L-methionine-dependent methyltransferases"/>
    <property type="match status" value="1"/>
</dbReference>
<dbReference type="EMBL" id="JAPQKR010000004">
    <property type="protein sequence ID" value="KAJ5218125.1"/>
    <property type="molecule type" value="Genomic_DNA"/>
</dbReference>
<comment type="caution">
    <text evidence="1">The sequence shown here is derived from an EMBL/GenBank/DDBJ whole genome shotgun (WGS) entry which is preliminary data.</text>
</comment>
<evidence type="ECO:0000313" key="2">
    <source>
        <dbReference type="Proteomes" id="UP001150904"/>
    </source>
</evidence>
<sequence length="288" mass="32418">MTNKPQSRGEYLLVRNMAESERLEMQFKAWQANIGYLLHPAIKTHDHMRIADVGTGTGLVANPSERRKIWLRELADVLPSTCQLDGFDLSDTMFPSKENISFHHQNLLELFPDEYLGKYDVANVRVMIAALSSNEWEVAVRNIITLLKPGGYLQWVDCAAHEVVVKGVPEGKRATNAQHGIDLIQRTMISAGKTPNLVALCGTFQKSGLESCEERIYTLDNPETRENLTLTVVTGIQHILTAALNLDKLDEMQTIDQIMELKEAILSDLHNVPCYYFFDVHVVVGRKA</sequence>
<dbReference type="Proteomes" id="UP001150904">
    <property type="component" value="Unassembled WGS sequence"/>
</dbReference>
<evidence type="ECO:0008006" key="3">
    <source>
        <dbReference type="Google" id="ProtNLM"/>
    </source>
</evidence>
<gene>
    <name evidence="1" type="ORF">N7498_000224</name>
</gene>
<name>A0A9W9NE00_9EURO</name>
<evidence type="ECO:0000313" key="1">
    <source>
        <dbReference type="EMBL" id="KAJ5218125.1"/>
    </source>
</evidence>
<dbReference type="OrthoDB" id="417697at2759"/>
<organism evidence="1 2">
    <name type="scientific">Penicillium cinerascens</name>
    <dbReference type="NCBI Taxonomy" id="70096"/>
    <lineage>
        <taxon>Eukaryota</taxon>
        <taxon>Fungi</taxon>
        <taxon>Dikarya</taxon>
        <taxon>Ascomycota</taxon>
        <taxon>Pezizomycotina</taxon>
        <taxon>Eurotiomycetes</taxon>
        <taxon>Eurotiomycetidae</taxon>
        <taxon>Eurotiales</taxon>
        <taxon>Aspergillaceae</taxon>
        <taxon>Penicillium</taxon>
    </lineage>
</organism>
<accession>A0A9W9NE00</accession>
<dbReference type="Gene3D" id="3.40.50.150">
    <property type="entry name" value="Vaccinia Virus protein VP39"/>
    <property type="match status" value="1"/>
</dbReference>
<dbReference type="RefSeq" id="XP_058312698.1">
    <property type="nucleotide sequence ID" value="XM_058447287.1"/>
</dbReference>
<dbReference type="AlphaFoldDB" id="A0A9W9NE00"/>
<reference evidence="1" key="1">
    <citation type="submission" date="2022-12" db="EMBL/GenBank/DDBJ databases">
        <authorList>
            <person name="Petersen C."/>
        </authorList>
    </citation>
    <scope>NUCLEOTIDE SEQUENCE</scope>
    <source>
        <strain evidence="1">IBT 15544</strain>
    </source>
</reference>
<dbReference type="GeneID" id="83174587"/>
<reference evidence="1" key="2">
    <citation type="journal article" date="2023" name="IMA Fungus">
        <title>Comparative genomic study of the Penicillium genus elucidates a diverse pangenome and 15 lateral gene transfer events.</title>
        <authorList>
            <person name="Petersen C."/>
            <person name="Sorensen T."/>
            <person name="Nielsen M.R."/>
            <person name="Sondergaard T.E."/>
            <person name="Sorensen J.L."/>
            <person name="Fitzpatrick D.A."/>
            <person name="Frisvad J.C."/>
            <person name="Nielsen K.L."/>
        </authorList>
    </citation>
    <scope>NUCLEOTIDE SEQUENCE</scope>
    <source>
        <strain evidence="1">IBT 15544</strain>
    </source>
</reference>